<sequence length="280" mass="31803">MPVLKQYCDKVDFESIHNLCIGKNHSMQVRKEYSERLIRPSESELGLTTDTSLVEPTQKACASKKSSINDLRRKKIRQTYVLLNKLCKLSRLSTDEEISKRVCLLVSRNKVGMLADGEIYFSMKTMISEKNQSDLLLNEGDVRQGSDGVANTEHVTDDEKDKEVSVDVSVEMRSQFSRRKSALGKKSRNKINEYLEIIKDNIPWLDPDRKTEKFWVLYNACLYMKMVDSKVGVEYCPSQPGQIKTSHVKMTASTTQEKGLDKTAVSTQKPVHKAISRSAA</sequence>
<name>A0ABP8UYH4_9GAMM</name>
<comment type="caution">
    <text evidence="3">The sequence shown here is derived from an EMBL/GenBank/DDBJ whole genome shotgun (WGS) entry which is preliminary data.</text>
</comment>
<proteinExistence type="predicted"/>
<gene>
    <name evidence="3" type="ORF">GCM10023116_04090</name>
</gene>
<feature type="compositionally biased region" description="Basic residues" evidence="1">
    <location>
        <begin position="270"/>
        <end position="280"/>
    </location>
</feature>
<feature type="domain" description="BHLH" evidence="2">
    <location>
        <begin position="175"/>
        <end position="227"/>
    </location>
</feature>
<dbReference type="InterPro" id="IPR011598">
    <property type="entry name" value="bHLH_dom"/>
</dbReference>
<dbReference type="SUPFAM" id="SSF47459">
    <property type="entry name" value="HLH, helix-loop-helix DNA-binding domain"/>
    <property type="match status" value="1"/>
</dbReference>
<evidence type="ECO:0000313" key="4">
    <source>
        <dbReference type="Proteomes" id="UP001500604"/>
    </source>
</evidence>
<evidence type="ECO:0000259" key="2">
    <source>
        <dbReference type="PROSITE" id="PS50888"/>
    </source>
</evidence>
<reference evidence="4" key="1">
    <citation type="journal article" date="2019" name="Int. J. Syst. Evol. Microbiol.">
        <title>The Global Catalogue of Microorganisms (GCM) 10K type strain sequencing project: providing services to taxonomists for standard genome sequencing and annotation.</title>
        <authorList>
            <consortium name="The Broad Institute Genomics Platform"/>
            <consortium name="The Broad Institute Genome Sequencing Center for Infectious Disease"/>
            <person name="Wu L."/>
            <person name="Ma J."/>
        </authorList>
    </citation>
    <scope>NUCLEOTIDE SEQUENCE [LARGE SCALE GENOMIC DNA]</scope>
    <source>
        <strain evidence="4">JCM 17805</strain>
    </source>
</reference>
<dbReference type="Proteomes" id="UP001500604">
    <property type="component" value="Unassembled WGS sequence"/>
</dbReference>
<dbReference type="InterPro" id="IPR036638">
    <property type="entry name" value="HLH_DNA-bd_sf"/>
</dbReference>
<keyword evidence="4" id="KW-1185">Reference proteome</keyword>
<organism evidence="3 4">
    <name type="scientific">Kistimonas scapharcae</name>
    <dbReference type="NCBI Taxonomy" id="1036133"/>
    <lineage>
        <taxon>Bacteria</taxon>
        <taxon>Pseudomonadati</taxon>
        <taxon>Pseudomonadota</taxon>
        <taxon>Gammaproteobacteria</taxon>
        <taxon>Oceanospirillales</taxon>
        <taxon>Endozoicomonadaceae</taxon>
        <taxon>Kistimonas</taxon>
    </lineage>
</organism>
<dbReference type="RefSeq" id="WP_345193419.1">
    <property type="nucleotide sequence ID" value="NZ_BAABFL010000030.1"/>
</dbReference>
<dbReference type="PROSITE" id="PS50888">
    <property type="entry name" value="BHLH"/>
    <property type="match status" value="1"/>
</dbReference>
<evidence type="ECO:0000313" key="3">
    <source>
        <dbReference type="EMBL" id="GAA4648145.1"/>
    </source>
</evidence>
<protein>
    <recommendedName>
        <fullName evidence="2">BHLH domain-containing protein</fullName>
    </recommendedName>
</protein>
<evidence type="ECO:0000256" key="1">
    <source>
        <dbReference type="SAM" id="MobiDB-lite"/>
    </source>
</evidence>
<feature type="region of interest" description="Disordered" evidence="1">
    <location>
        <begin position="255"/>
        <end position="280"/>
    </location>
</feature>
<dbReference type="EMBL" id="BAABFL010000030">
    <property type="protein sequence ID" value="GAA4648145.1"/>
    <property type="molecule type" value="Genomic_DNA"/>
</dbReference>
<accession>A0ABP8UYH4</accession>